<evidence type="ECO:0000313" key="2">
    <source>
        <dbReference type="EMBL" id="KAH7148447.1"/>
    </source>
</evidence>
<proteinExistence type="predicted"/>
<feature type="region of interest" description="Disordered" evidence="1">
    <location>
        <begin position="1"/>
        <end position="111"/>
    </location>
</feature>
<organism evidence="2 3">
    <name type="scientific">Dactylonectria macrodidyma</name>
    <dbReference type="NCBI Taxonomy" id="307937"/>
    <lineage>
        <taxon>Eukaryota</taxon>
        <taxon>Fungi</taxon>
        <taxon>Dikarya</taxon>
        <taxon>Ascomycota</taxon>
        <taxon>Pezizomycotina</taxon>
        <taxon>Sordariomycetes</taxon>
        <taxon>Hypocreomycetidae</taxon>
        <taxon>Hypocreales</taxon>
        <taxon>Nectriaceae</taxon>
        <taxon>Dactylonectria</taxon>
    </lineage>
</organism>
<dbReference type="AlphaFoldDB" id="A0A9P9EZQ6"/>
<dbReference type="PANTHER" id="PTHR37848">
    <property type="entry name" value="EXPRESSED PROTEIN"/>
    <property type="match status" value="1"/>
</dbReference>
<feature type="compositionally biased region" description="Polar residues" evidence="1">
    <location>
        <begin position="20"/>
        <end position="30"/>
    </location>
</feature>
<gene>
    <name evidence="2" type="ORF">EDB81DRAFT_792287</name>
</gene>
<protein>
    <submittedName>
        <fullName evidence="2">Uncharacterized protein</fullName>
    </submittedName>
</protein>
<dbReference type="PANTHER" id="PTHR37848:SF1">
    <property type="entry name" value="SUN DOMAIN-CONTAINING PROTEIN"/>
    <property type="match status" value="1"/>
</dbReference>
<sequence>MSDSHLGGMQSPPSRGDSVTPMSHGSTGSQVPLPRYPDNAGREAGREAGYRDRDPDVEGGLNLDGSHHDNDEPPPEYSATDPSNGFPAPEDSSAYPSQLPTHGPGYPLQPFSHSADSSTIYYLDPRLDKDAAFLEQHIASLAVEPPRPFVRIRGHHYETKKSGERKDSREIVDFDVQIELTPLLYEDAALRRDWHRLEAVKNFDKVRRGTVFPKRAPGFGGNGTPEDGTPRIDQWCRRYCEKRVALKAFTLERRIVGWDFSLVGGQLESLVRSTGYQGHLNVTFPTIDSRVQIYNDCRANRWRLTRWIELLFYFTFLWIFSWPVLAFCTKWFETVYVEWPMGVPDQRGVMHYPCMSEEQWYKLWCRPIQQAVLTRRQATLYQADLDNSFAPGAEDFVRGIQAGLQVVQQTLGWGADTEARDSHHHHCGTGRR</sequence>
<evidence type="ECO:0000256" key="1">
    <source>
        <dbReference type="SAM" id="MobiDB-lite"/>
    </source>
</evidence>
<accession>A0A9P9EZQ6</accession>
<dbReference type="OrthoDB" id="203796at2759"/>
<keyword evidence="3" id="KW-1185">Reference proteome</keyword>
<dbReference type="Proteomes" id="UP000738349">
    <property type="component" value="Unassembled WGS sequence"/>
</dbReference>
<feature type="compositionally biased region" description="Basic and acidic residues" evidence="1">
    <location>
        <begin position="40"/>
        <end position="56"/>
    </location>
</feature>
<comment type="caution">
    <text evidence="2">The sequence shown here is derived from an EMBL/GenBank/DDBJ whole genome shotgun (WGS) entry which is preliminary data.</text>
</comment>
<name>A0A9P9EZQ6_9HYPO</name>
<dbReference type="EMBL" id="JAGMUV010000007">
    <property type="protein sequence ID" value="KAH7148447.1"/>
    <property type="molecule type" value="Genomic_DNA"/>
</dbReference>
<reference evidence="2" key="1">
    <citation type="journal article" date="2021" name="Nat. Commun.">
        <title>Genetic determinants of endophytism in the Arabidopsis root mycobiome.</title>
        <authorList>
            <person name="Mesny F."/>
            <person name="Miyauchi S."/>
            <person name="Thiergart T."/>
            <person name="Pickel B."/>
            <person name="Atanasova L."/>
            <person name="Karlsson M."/>
            <person name="Huettel B."/>
            <person name="Barry K.W."/>
            <person name="Haridas S."/>
            <person name="Chen C."/>
            <person name="Bauer D."/>
            <person name="Andreopoulos W."/>
            <person name="Pangilinan J."/>
            <person name="LaButti K."/>
            <person name="Riley R."/>
            <person name="Lipzen A."/>
            <person name="Clum A."/>
            <person name="Drula E."/>
            <person name="Henrissat B."/>
            <person name="Kohler A."/>
            <person name="Grigoriev I.V."/>
            <person name="Martin F.M."/>
            <person name="Hacquard S."/>
        </authorList>
    </citation>
    <scope>NUCLEOTIDE SEQUENCE</scope>
    <source>
        <strain evidence="2">MPI-CAGE-AT-0147</strain>
    </source>
</reference>
<evidence type="ECO:0000313" key="3">
    <source>
        <dbReference type="Proteomes" id="UP000738349"/>
    </source>
</evidence>